<sequence>MDFHFTEEQKMLRGLVKEFADSEIRPLAKKIDEEEEIPKELIKKIAEIGFLGTAFPEKYGGAGFGEIGYCILQEEITRACSSTATFIGAHQSIGTNAIFIGGSEELKKKYLPLLTSGEKIAAFALTEAEAGSDTFNLHTKAELKGDKWIINGSKVWITNAGIADVFSIFARTEKGITGFVVEKDFPGVLIGPKEKKLGIRGSVTNSITFENVEVPKENVIGQDGRGFLIAMKTLDAGRLGLGACCLGASKELLEISTSYSKQRKQFGEPISRFQAVQFMLAEIAAKIYPMESIVYRTAKMYDDKKDVSQEAAIVKLFCSEAMVEIADKALQIHGGMGFSRELPLERFYRDARILKIFEGTNEIQKMIIGRNVIKSNGKWMN</sequence>
<evidence type="ECO:0000256" key="8">
    <source>
        <dbReference type="RuleBase" id="RU362125"/>
    </source>
</evidence>
<evidence type="ECO:0000256" key="5">
    <source>
        <dbReference type="ARBA" id="ARBA00022630"/>
    </source>
</evidence>
<evidence type="ECO:0000259" key="11">
    <source>
        <dbReference type="Pfam" id="PF02771"/>
    </source>
</evidence>
<dbReference type="AlphaFoldDB" id="A0A7V2ZKA1"/>
<keyword evidence="5 8" id="KW-0285">Flavoprotein</keyword>
<dbReference type="GO" id="GO:0050660">
    <property type="term" value="F:flavin adenine dinucleotide binding"/>
    <property type="evidence" value="ECO:0007669"/>
    <property type="project" value="InterPro"/>
</dbReference>
<feature type="domain" description="Acyl-CoA dehydrogenase/oxidase C-terminal" evidence="9">
    <location>
        <begin position="224"/>
        <end position="372"/>
    </location>
</feature>
<keyword evidence="4" id="KW-0101">Branched-chain amino acid catabolism</keyword>
<dbReference type="InterPro" id="IPR036250">
    <property type="entry name" value="AcylCo_DH-like_C"/>
</dbReference>
<dbReference type="EMBL" id="DSUJ01000008">
    <property type="protein sequence ID" value="HFI91403.1"/>
    <property type="molecule type" value="Genomic_DNA"/>
</dbReference>
<reference evidence="12" key="1">
    <citation type="journal article" date="2020" name="mSystems">
        <title>Genome- and Community-Level Interaction Insights into Carbon Utilization and Element Cycling Functions of Hydrothermarchaeota in Hydrothermal Sediment.</title>
        <authorList>
            <person name="Zhou Z."/>
            <person name="Liu Y."/>
            <person name="Xu W."/>
            <person name="Pan J."/>
            <person name="Luo Z.H."/>
            <person name="Li M."/>
        </authorList>
    </citation>
    <scope>NUCLEOTIDE SEQUENCE [LARGE SCALE GENOMIC DNA]</scope>
    <source>
        <strain evidence="12">SpSt-479</strain>
    </source>
</reference>
<comment type="caution">
    <text evidence="12">The sequence shown here is derived from an EMBL/GenBank/DDBJ whole genome shotgun (WGS) entry which is preliminary data.</text>
</comment>
<dbReference type="FunFam" id="1.20.140.10:FF:000001">
    <property type="entry name" value="Acyl-CoA dehydrogenase"/>
    <property type="match status" value="1"/>
</dbReference>
<dbReference type="PANTHER" id="PTHR43884:SF12">
    <property type="entry name" value="ISOVALERYL-COA DEHYDROGENASE, MITOCHONDRIAL-RELATED"/>
    <property type="match status" value="1"/>
</dbReference>
<dbReference type="InterPro" id="IPR046373">
    <property type="entry name" value="Acyl-CoA_Oxase/DH_mid-dom_sf"/>
</dbReference>
<dbReference type="FunFam" id="2.40.110.10:FF:000001">
    <property type="entry name" value="Acyl-CoA dehydrogenase, mitochondrial"/>
    <property type="match status" value="1"/>
</dbReference>
<dbReference type="InterPro" id="IPR009075">
    <property type="entry name" value="AcylCo_DH/oxidase_C"/>
</dbReference>
<evidence type="ECO:0000259" key="10">
    <source>
        <dbReference type="Pfam" id="PF02770"/>
    </source>
</evidence>
<comment type="cofactor">
    <cofactor evidence="1 8">
        <name>FAD</name>
        <dbReference type="ChEBI" id="CHEBI:57692"/>
    </cofactor>
</comment>
<dbReference type="InterPro" id="IPR013786">
    <property type="entry name" value="AcylCoA_DH/ox_N"/>
</dbReference>
<dbReference type="Gene3D" id="1.20.140.10">
    <property type="entry name" value="Butyryl-CoA Dehydrogenase, subunit A, domain 3"/>
    <property type="match status" value="1"/>
</dbReference>
<comment type="pathway">
    <text evidence="2">Amino-acid degradation; L-valine degradation.</text>
</comment>
<dbReference type="SUPFAM" id="SSF47203">
    <property type="entry name" value="Acyl-CoA dehydrogenase C-terminal domain-like"/>
    <property type="match status" value="1"/>
</dbReference>
<organism evidence="12">
    <name type="scientific">Ignavibacterium album</name>
    <dbReference type="NCBI Taxonomy" id="591197"/>
    <lineage>
        <taxon>Bacteria</taxon>
        <taxon>Pseudomonadati</taxon>
        <taxon>Ignavibacteriota</taxon>
        <taxon>Ignavibacteria</taxon>
        <taxon>Ignavibacteriales</taxon>
        <taxon>Ignavibacteriaceae</taxon>
        <taxon>Ignavibacterium</taxon>
    </lineage>
</organism>
<dbReference type="InterPro" id="IPR009100">
    <property type="entry name" value="AcylCoA_DH/oxidase_NM_dom_sf"/>
</dbReference>
<feature type="domain" description="Acyl-CoA dehydrogenase/oxidase N-terminal" evidence="11">
    <location>
        <begin position="6"/>
        <end position="118"/>
    </location>
</feature>
<dbReference type="PROSITE" id="PS00073">
    <property type="entry name" value="ACYL_COA_DH_2"/>
    <property type="match status" value="1"/>
</dbReference>
<dbReference type="InterPro" id="IPR006091">
    <property type="entry name" value="Acyl-CoA_Oxase/DH_mid-dom"/>
</dbReference>
<dbReference type="InterPro" id="IPR006089">
    <property type="entry name" value="Acyl-CoA_DH_CS"/>
</dbReference>
<evidence type="ECO:0000256" key="6">
    <source>
        <dbReference type="ARBA" id="ARBA00022827"/>
    </source>
</evidence>
<protein>
    <submittedName>
        <fullName evidence="12">Acyl-CoA dehydrogenase</fullName>
    </submittedName>
</protein>
<evidence type="ECO:0000259" key="9">
    <source>
        <dbReference type="Pfam" id="PF00441"/>
    </source>
</evidence>
<gene>
    <name evidence="12" type="ORF">ENS31_07725</name>
</gene>
<keyword evidence="7 8" id="KW-0560">Oxidoreductase</keyword>
<dbReference type="RefSeq" id="WP_304147000.1">
    <property type="nucleotide sequence ID" value="NZ_JAOAIE010000103.1"/>
</dbReference>
<keyword evidence="6 8" id="KW-0274">FAD</keyword>
<dbReference type="Gene3D" id="1.10.540.10">
    <property type="entry name" value="Acyl-CoA dehydrogenase/oxidase, N-terminal domain"/>
    <property type="match status" value="1"/>
</dbReference>
<dbReference type="Gene3D" id="2.40.110.10">
    <property type="entry name" value="Butyryl-CoA Dehydrogenase, subunit A, domain 2"/>
    <property type="match status" value="1"/>
</dbReference>
<evidence type="ECO:0000256" key="2">
    <source>
        <dbReference type="ARBA" id="ARBA00005109"/>
    </source>
</evidence>
<dbReference type="PANTHER" id="PTHR43884">
    <property type="entry name" value="ACYL-COA DEHYDROGENASE"/>
    <property type="match status" value="1"/>
</dbReference>
<evidence type="ECO:0000256" key="1">
    <source>
        <dbReference type="ARBA" id="ARBA00001974"/>
    </source>
</evidence>
<proteinExistence type="inferred from homology"/>
<accession>A0A7V2ZKA1</accession>
<evidence type="ECO:0000256" key="4">
    <source>
        <dbReference type="ARBA" id="ARBA00022456"/>
    </source>
</evidence>
<dbReference type="FunFam" id="1.10.540.10:FF:000002">
    <property type="entry name" value="Acyl-CoA dehydrogenase FadE19"/>
    <property type="match status" value="1"/>
</dbReference>
<name>A0A7V2ZKA1_9BACT</name>
<dbReference type="InterPro" id="IPR037069">
    <property type="entry name" value="AcylCoA_DH/ox_N_sf"/>
</dbReference>
<dbReference type="SUPFAM" id="SSF56645">
    <property type="entry name" value="Acyl-CoA dehydrogenase NM domain-like"/>
    <property type="match status" value="1"/>
</dbReference>
<comment type="similarity">
    <text evidence="3 8">Belongs to the acyl-CoA dehydrogenase family.</text>
</comment>
<dbReference type="GO" id="GO:0003995">
    <property type="term" value="F:acyl-CoA dehydrogenase activity"/>
    <property type="evidence" value="ECO:0007669"/>
    <property type="project" value="InterPro"/>
</dbReference>
<dbReference type="Pfam" id="PF02771">
    <property type="entry name" value="Acyl-CoA_dh_N"/>
    <property type="match status" value="1"/>
</dbReference>
<evidence type="ECO:0000256" key="7">
    <source>
        <dbReference type="ARBA" id="ARBA00023002"/>
    </source>
</evidence>
<dbReference type="Pfam" id="PF02770">
    <property type="entry name" value="Acyl-CoA_dh_M"/>
    <property type="match status" value="1"/>
</dbReference>
<evidence type="ECO:0000256" key="3">
    <source>
        <dbReference type="ARBA" id="ARBA00009347"/>
    </source>
</evidence>
<feature type="domain" description="Acyl-CoA oxidase/dehydrogenase middle" evidence="10">
    <location>
        <begin position="122"/>
        <end position="212"/>
    </location>
</feature>
<dbReference type="PIRSF" id="PIRSF016578">
    <property type="entry name" value="HsaA"/>
    <property type="match status" value="1"/>
</dbReference>
<evidence type="ECO:0000313" key="12">
    <source>
        <dbReference type="EMBL" id="HFI91403.1"/>
    </source>
</evidence>
<dbReference type="GO" id="GO:0009083">
    <property type="term" value="P:branched-chain amino acid catabolic process"/>
    <property type="evidence" value="ECO:0007669"/>
    <property type="project" value="UniProtKB-KW"/>
</dbReference>
<dbReference type="Pfam" id="PF00441">
    <property type="entry name" value="Acyl-CoA_dh_1"/>
    <property type="match status" value="1"/>
</dbReference>